<feature type="domain" description="RING-type" evidence="5">
    <location>
        <begin position="23"/>
        <end position="61"/>
    </location>
</feature>
<dbReference type="GO" id="GO:0008270">
    <property type="term" value="F:zinc ion binding"/>
    <property type="evidence" value="ECO:0007669"/>
    <property type="project" value="UniProtKB-KW"/>
</dbReference>
<dbReference type="GO" id="GO:0004842">
    <property type="term" value="F:ubiquitin-protein transferase activity"/>
    <property type="evidence" value="ECO:0007669"/>
    <property type="project" value="InterPro"/>
</dbReference>
<dbReference type="Proteomes" id="UP000000600">
    <property type="component" value="Unassembled WGS sequence"/>
</dbReference>
<dbReference type="InterPro" id="IPR017907">
    <property type="entry name" value="Znf_RING_CS"/>
</dbReference>
<dbReference type="KEGG" id="ptm:GSPATT00032957001"/>
<dbReference type="HOGENOM" id="CLU_689757_0_0_1"/>
<dbReference type="InterPro" id="IPR001841">
    <property type="entry name" value="Znf_RING"/>
</dbReference>
<dbReference type="PROSITE" id="PS00518">
    <property type="entry name" value="ZF_RING_1"/>
    <property type="match status" value="1"/>
</dbReference>
<evidence type="ECO:0000259" key="5">
    <source>
        <dbReference type="PROSITE" id="PS50089"/>
    </source>
</evidence>
<sequence>MNQSETCYDSDLFVNEQLTGLTCPIGLGVLRNPVFDQCGHVFCYGCITDWLKKQKLCPINKQPLNENQLIKAIPIKNMIDELELKQCLLKCNWKGSLDKYWTHDEKECPEKQLNCSNKNCNVVMKRASLQQHIEHECEHQQIKCEKCQEILIRSNQNQHSEVCQGRMIKCEDCLKEIVFMDYNDHQTICPQKKIQCPIEGCSEKIKEVNLEEHVSNFKHFLILQQQIKHLKDELALTNKKMDSQQIPYLDGWRTSLSKSVESREWLSVNSMHKIKAPFCLRFEALNINKRPNQWRAVIGVSQEKLKNNHLWYRQQNSFVWIFGGFKCSSQAEKYGNEVQDENFQAKMVLNQQGELSFEHSGIDMGVAFVLPKEVFADGMYLIVSIINQGEIRLLSLDRLV</sequence>
<dbReference type="SMART" id="SM00504">
    <property type="entry name" value="Ubox"/>
    <property type="match status" value="1"/>
</dbReference>
<dbReference type="AlphaFoldDB" id="A0BX38"/>
<proteinExistence type="predicted"/>
<dbReference type="InterPro" id="IPR003613">
    <property type="entry name" value="Ubox_domain"/>
</dbReference>
<evidence type="ECO:0000256" key="2">
    <source>
        <dbReference type="ARBA" id="ARBA00022771"/>
    </source>
</evidence>
<dbReference type="GO" id="GO:0016567">
    <property type="term" value="P:protein ubiquitination"/>
    <property type="evidence" value="ECO:0007669"/>
    <property type="project" value="InterPro"/>
</dbReference>
<dbReference type="Pfam" id="PF13923">
    <property type="entry name" value="zf-C3HC4_2"/>
    <property type="match status" value="1"/>
</dbReference>
<feature type="zinc finger region" description="TRAF-type" evidence="4">
    <location>
        <begin position="102"/>
        <end position="147"/>
    </location>
</feature>
<dbReference type="PROSITE" id="PS50089">
    <property type="entry name" value="ZF_RING_2"/>
    <property type="match status" value="1"/>
</dbReference>
<protein>
    <recommendedName>
        <fullName evidence="9">RING-type domain-containing protein</fullName>
    </recommendedName>
</protein>
<dbReference type="OrthoDB" id="6475149at2759"/>
<dbReference type="PANTHER" id="PTHR10131">
    <property type="entry name" value="TNF RECEPTOR ASSOCIATED FACTOR"/>
    <property type="match status" value="1"/>
</dbReference>
<dbReference type="GO" id="GO:0005737">
    <property type="term" value="C:cytoplasm"/>
    <property type="evidence" value="ECO:0000318"/>
    <property type="project" value="GO_Central"/>
</dbReference>
<gene>
    <name evidence="7" type="ORF">GSPATT00032957001</name>
</gene>
<keyword evidence="2 4" id="KW-0863">Zinc-finger</keyword>
<evidence type="ECO:0000256" key="3">
    <source>
        <dbReference type="ARBA" id="ARBA00022833"/>
    </source>
</evidence>
<dbReference type="OMA" id="YLDGWRT"/>
<dbReference type="Gene3D" id="3.30.40.10">
    <property type="entry name" value="Zinc/RING finger domain, C3HC4 (zinc finger)"/>
    <property type="match status" value="3"/>
</dbReference>
<dbReference type="STRING" id="5888.A0BX38"/>
<dbReference type="eggNOG" id="KOG0297">
    <property type="taxonomic scope" value="Eukaryota"/>
</dbReference>
<dbReference type="RefSeq" id="XP_001430503.1">
    <property type="nucleotide sequence ID" value="XM_001430466.1"/>
</dbReference>
<dbReference type="InParanoid" id="A0BX38"/>
<dbReference type="SUPFAM" id="SSF57850">
    <property type="entry name" value="RING/U-box"/>
    <property type="match status" value="1"/>
</dbReference>
<evidence type="ECO:0000259" key="6">
    <source>
        <dbReference type="PROSITE" id="PS50145"/>
    </source>
</evidence>
<dbReference type="SMART" id="SM00184">
    <property type="entry name" value="RING"/>
    <property type="match status" value="1"/>
</dbReference>
<evidence type="ECO:0000256" key="1">
    <source>
        <dbReference type="ARBA" id="ARBA00022723"/>
    </source>
</evidence>
<dbReference type="SUPFAM" id="SSF49599">
    <property type="entry name" value="TRAF domain-like"/>
    <property type="match status" value="2"/>
</dbReference>
<organism evidence="7 8">
    <name type="scientific">Paramecium tetraurelia</name>
    <dbReference type="NCBI Taxonomy" id="5888"/>
    <lineage>
        <taxon>Eukaryota</taxon>
        <taxon>Sar</taxon>
        <taxon>Alveolata</taxon>
        <taxon>Ciliophora</taxon>
        <taxon>Intramacronucleata</taxon>
        <taxon>Oligohymenophorea</taxon>
        <taxon>Peniculida</taxon>
        <taxon>Parameciidae</taxon>
        <taxon>Paramecium</taxon>
    </lineage>
</organism>
<dbReference type="GeneID" id="5016287"/>
<dbReference type="InterPro" id="IPR001293">
    <property type="entry name" value="Znf_TRAF"/>
</dbReference>
<keyword evidence="3 4" id="KW-0862">Zinc</keyword>
<accession>A0BX38</accession>
<dbReference type="Pfam" id="PF02176">
    <property type="entry name" value="zf-TRAF"/>
    <property type="match status" value="1"/>
</dbReference>
<name>A0BX38_PARTE</name>
<keyword evidence="8" id="KW-1185">Reference proteome</keyword>
<evidence type="ECO:0000313" key="7">
    <source>
        <dbReference type="EMBL" id="CAK63105.1"/>
    </source>
</evidence>
<evidence type="ECO:0008006" key="9">
    <source>
        <dbReference type="Google" id="ProtNLM"/>
    </source>
</evidence>
<dbReference type="InterPro" id="IPR013083">
    <property type="entry name" value="Znf_RING/FYVE/PHD"/>
</dbReference>
<evidence type="ECO:0000256" key="4">
    <source>
        <dbReference type="PROSITE-ProRule" id="PRU00207"/>
    </source>
</evidence>
<evidence type="ECO:0000313" key="8">
    <source>
        <dbReference type="Proteomes" id="UP000000600"/>
    </source>
</evidence>
<dbReference type="PANTHER" id="PTHR10131:SF94">
    <property type="entry name" value="TNF RECEPTOR-ASSOCIATED FACTOR 4"/>
    <property type="match status" value="1"/>
</dbReference>
<dbReference type="EMBL" id="CT868023">
    <property type="protein sequence ID" value="CAK63105.1"/>
    <property type="molecule type" value="Genomic_DNA"/>
</dbReference>
<feature type="domain" description="TRAF-type" evidence="6">
    <location>
        <begin position="102"/>
        <end position="147"/>
    </location>
</feature>
<keyword evidence="1 4" id="KW-0479">Metal-binding</keyword>
<dbReference type="PROSITE" id="PS50145">
    <property type="entry name" value="ZF_TRAF"/>
    <property type="match status" value="1"/>
</dbReference>
<reference evidence="7 8" key="1">
    <citation type="journal article" date="2006" name="Nature">
        <title>Global trends of whole-genome duplications revealed by the ciliate Paramecium tetraurelia.</title>
        <authorList>
            <consortium name="Genoscope"/>
            <person name="Aury J.-M."/>
            <person name="Jaillon O."/>
            <person name="Duret L."/>
            <person name="Noel B."/>
            <person name="Jubin C."/>
            <person name="Porcel B.M."/>
            <person name="Segurens B."/>
            <person name="Daubin V."/>
            <person name="Anthouard V."/>
            <person name="Aiach N."/>
            <person name="Arnaiz O."/>
            <person name="Billaut A."/>
            <person name="Beisson J."/>
            <person name="Blanc I."/>
            <person name="Bouhouche K."/>
            <person name="Camara F."/>
            <person name="Duharcourt S."/>
            <person name="Guigo R."/>
            <person name="Gogendeau D."/>
            <person name="Katinka M."/>
            <person name="Keller A.-M."/>
            <person name="Kissmehl R."/>
            <person name="Klotz C."/>
            <person name="Koll F."/>
            <person name="Le Moue A."/>
            <person name="Lepere C."/>
            <person name="Malinsky S."/>
            <person name="Nowacki M."/>
            <person name="Nowak J.K."/>
            <person name="Plattner H."/>
            <person name="Poulain J."/>
            <person name="Ruiz F."/>
            <person name="Serrano V."/>
            <person name="Zagulski M."/>
            <person name="Dessen P."/>
            <person name="Betermier M."/>
            <person name="Weissenbach J."/>
            <person name="Scarpelli C."/>
            <person name="Schachter V."/>
            <person name="Sperling L."/>
            <person name="Meyer E."/>
            <person name="Cohen J."/>
            <person name="Wincker P."/>
        </authorList>
    </citation>
    <scope>NUCLEOTIDE SEQUENCE [LARGE SCALE GENOMIC DNA]</scope>
    <source>
        <strain evidence="7 8">Stock d4-2</strain>
    </source>
</reference>